<gene>
    <name evidence="2" type="ORF">DCAF_LOCUS3861</name>
</gene>
<dbReference type="AlphaFoldDB" id="A0AAV1QZE1"/>
<evidence type="ECO:0000256" key="1">
    <source>
        <dbReference type="SAM" id="MobiDB-lite"/>
    </source>
</evidence>
<accession>A0AAV1QZE1</accession>
<dbReference type="Proteomes" id="UP001314170">
    <property type="component" value="Unassembled WGS sequence"/>
</dbReference>
<comment type="caution">
    <text evidence="2">The sequence shown here is derived from an EMBL/GenBank/DDBJ whole genome shotgun (WGS) entry which is preliminary data.</text>
</comment>
<protein>
    <submittedName>
        <fullName evidence="2">Uncharacterized protein</fullName>
    </submittedName>
</protein>
<evidence type="ECO:0000313" key="3">
    <source>
        <dbReference type="Proteomes" id="UP001314170"/>
    </source>
</evidence>
<name>A0AAV1QZE1_9ROSI</name>
<dbReference type="EMBL" id="CAWUPB010000851">
    <property type="protein sequence ID" value="CAK7326165.1"/>
    <property type="molecule type" value="Genomic_DNA"/>
</dbReference>
<organism evidence="2 3">
    <name type="scientific">Dovyalis caffra</name>
    <dbReference type="NCBI Taxonomy" id="77055"/>
    <lineage>
        <taxon>Eukaryota</taxon>
        <taxon>Viridiplantae</taxon>
        <taxon>Streptophyta</taxon>
        <taxon>Embryophyta</taxon>
        <taxon>Tracheophyta</taxon>
        <taxon>Spermatophyta</taxon>
        <taxon>Magnoliopsida</taxon>
        <taxon>eudicotyledons</taxon>
        <taxon>Gunneridae</taxon>
        <taxon>Pentapetalae</taxon>
        <taxon>rosids</taxon>
        <taxon>fabids</taxon>
        <taxon>Malpighiales</taxon>
        <taxon>Salicaceae</taxon>
        <taxon>Flacourtieae</taxon>
        <taxon>Dovyalis</taxon>
    </lineage>
</organism>
<evidence type="ECO:0000313" key="2">
    <source>
        <dbReference type="EMBL" id="CAK7326165.1"/>
    </source>
</evidence>
<proteinExistence type="predicted"/>
<sequence length="73" mass="8157">MSMATIFHRVFLSLREIKDSEGEDDDDDKEERKHLTFLNQVGNPTDSSGLKRHLGANSNGGEGKQRQEQGLAN</sequence>
<feature type="compositionally biased region" description="Polar residues" evidence="1">
    <location>
        <begin position="37"/>
        <end position="48"/>
    </location>
</feature>
<keyword evidence="3" id="KW-1185">Reference proteome</keyword>
<feature type="region of interest" description="Disordered" evidence="1">
    <location>
        <begin position="17"/>
        <end position="73"/>
    </location>
</feature>
<reference evidence="2 3" key="1">
    <citation type="submission" date="2024-01" db="EMBL/GenBank/DDBJ databases">
        <authorList>
            <person name="Waweru B."/>
        </authorList>
    </citation>
    <scope>NUCLEOTIDE SEQUENCE [LARGE SCALE GENOMIC DNA]</scope>
</reference>